<dbReference type="EMBL" id="JAHHHV010000083">
    <property type="protein sequence ID" value="MBW4468025.1"/>
    <property type="molecule type" value="Genomic_DNA"/>
</dbReference>
<reference evidence="1" key="1">
    <citation type="submission" date="2021-05" db="EMBL/GenBank/DDBJ databases">
        <authorList>
            <person name="Pietrasiak N."/>
            <person name="Ward R."/>
            <person name="Stajich J.E."/>
            <person name="Kurbessoian T."/>
        </authorList>
    </citation>
    <scope>NUCLEOTIDE SEQUENCE</scope>
    <source>
        <strain evidence="1">GSE-TBD4-15B</strain>
    </source>
</reference>
<protein>
    <submittedName>
        <fullName evidence="1">Ferritin-like domain-containing protein</fullName>
    </submittedName>
</protein>
<dbReference type="CDD" id="cd00657">
    <property type="entry name" value="Ferritin_like"/>
    <property type="match status" value="1"/>
</dbReference>
<dbReference type="Gene3D" id="1.20.1260.10">
    <property type="match status" value="1"/>
</dbReference>
<sequence length="308" mass="35035">MTVVYPRKLASSFGTFSARDVLTQVVRDAEIHYLTLNRYRYSEQRSCKDLTDLIEQLDGRAPELIKDLSRHISDEARHAMWLTDLLVDLGVKVGTPPGSSYIDEFERLLDRENMSSENLDDAVISAIAAINVTEKRGCEYFAAHIYALKKSDPTPEHLKIRETLEKILPEEVGHVRWGNRWLANLARKSPAHAEKVNQAKRKYAAIEQAAFVSGMDITLGAELRRVSNLVDITNTLPLWQRPQYLLERLPQTLISADLQQTRLTAVQRIWDRDPQALFERFLPMVLKGLTESKPMTVKAPMTAKAALK</sequence>
<accession>A0A951PF20</accession>
<dbReference type="Proteomes" id="UP000707356">
    <property type="component" value="Unassembled WGS sequence"/>
</dbReference>
<dbReference type="InterPro" id="IPR009078">
    <property type="entry name" value="Ferritin-like_SF"/>
</dbReference>
<proteinExistence type="predicted"/>
<dbReference type="SUPFAM" id="SSF47240">
    <property type="entry name" value="Ferritin-like"/>
    <property type="match status" value="1"/>
</dbReference>
<organism evidence="1 2">
    <name type="scientific">Pegethrix bostrychoides GSE-TBD4-15B</name>
    <dbReference type="NCBI Taxonomy" id="2839662"/>
    <lineage>
        <taxon>Bacteria</taxon>
        <taxon>Bacillati</taxon>
        <taxon>Cyanobacteriota</taxon>
        <taxon>Cyanophyceae</taxon>
        <taxon>Oculatellales</taxon>
        <taxon>Oculatellaceae</taxon>
        <taxon>Pegethrix</taxon>
    </lineage>
</organism>
<reference evidence="1" key="2">
    <citation type="journal article" date="2022" name="Microbiol. Resour. Announc.">
        <title>Metagenome Sequencing to Explore Phylogenomics of Terrestrial Cyanobacteria.</title>
        <authorList>
            <person name="Ward R.D."/>
            <person name="Stajich J.E."/>
            <person name="Johansen J.R."/>
            <person name="Huntemann M."/>
            <person name="Clum A."/>
            <person name="Foster B."/>
            <person name="Foster B."/>
            <person name="Roux S."/>
            <person name="Palaniappan K."/>
            <person name="Varghese N."/>
            <person name="Mukherjee S."/>
            <person name="Reddy T.B.K."/>
            <person name="Daum C."/>
            <person name="Copeland A."/>
            <person name="Chen I.A."/>
            <person name="Ivanova N.N."/>
            <person name="Kyrpides N.C."/>
            <person name="Shapiro N."/>
            <person name="Eloe-Fadrosh E.A."/>
            <person name="Pietrasiak N."/>
        </authorList>
    </citation>
    <scope>NUCLEOTIDE SEQUENCE</scope>
    <source>
        <strain evidence="1">GSE-TBD4-15B</strain>
    </source>
</reference>
<evidence type="ECO:0000313" key="2">
    <source>
        <dbReference type="Proteomes" id="UP000707356"/>
    </source>
</evidence>
<dbReference type="InterPro" id="IPR012347">
    <property type="entry name" value="Ferritin-like"/>
</dbReference>
<dbReference type="Pfam" id="PF04305">
    <property type="entry name" value="DUF455"/>
    <property type="match status" value="1"/>
</dbReference>
<dbReference type="InterPro" id="IPR007402">
    <property type="entry name" value="DUF455"/>
</dbReference>
<evidence type="ECO:0000313" key="1">
    <source>
        <dbReference type="EMBL" id="MBW4468025.1"/>
    </source>
</evidence>
<gene>
    <name evidence="1" type="ORF">KME07_21580</name>
</gene>
<dbReference type="AlphaFoldDB" id="A0A951PF20"/>
<comment type="caution">
    <text evidence="1">The sequence shown here is derived from an EMBL/GenBank/DDBJ whole genome shotgun (WGS) entry which is preliminary data.</text>
</comment>
<name>A0A951PF20_9CYAN</name>